<evidence type="ECO:0000313" key="2">
    <source>
        <dbReference type="EMBL" id="GBG69570.1"/>
    </source>
</evidence>
<keyword evidence="3" id="KW-1185">Reference proteome</keyword>
<proteinExistence type="predicted"/>
<evidence type="ECO:0008006" key="4">
    <source>
        <dbReference type="Google" id="ProtNLM"/>
    </source>
</evidence>
<name>A0A388KHN2_CHABU</name>
<dbReference type="AlphaFoldDB" id="A0A388KHN2"/>
<protein>
    <recommendedName>
        <fullName evidence="4">Sfi1 spindle body domain-containing protein</fullName>
    </recommendedName>
</protein>
<gene>
    <name evidence="2" type="ORF">CBR_g4403</name>
</gene>
<feature type="compositionally biased region" description="Basic and acidic residues" evidence="1">
    <location>
        <begin position="169"/>
        <end position="188"/>
    </location>
</feature>
<feature type="region of interest" description="Disordered" evidence="1">
    <location>
        <begin position="169"/>
        <end position="194"/>
    </location>
</feature>
<evidence type="ECO:0000313" key="3">
    <source>
        <dbReference type="Proteomes" id="UP000265515"/>
    </source>
</evidence>
<dbReference type="Gramene" id="GBG69570">
    <property type="protein sequence ID" value="GBG69570"/>
    <property type="gene ID" value="CBR_g4403"/>
</dbReference>
<evidence type="ECO:0000256" key="1">
    <source>
        <dbReference type="SAM" id="MobiDB-lite"/>
    </source>
</evidence>
<accession>A0A388KHN2</accession>
<dbReference type="EMBL" id="BFEA01000116">
    <property type="protein sequence ID" value="GBG69570.1"/>
    <property type="molecule type" value="Genomic_DNA"/>
</dbReference>
<dbReference type="Proteomes" id="UP000265515">
    <property type="component" value="Unassembled WGS sequence"/>
</dbReference>
<reference evidence="2 3" key="1">
    <citation type="journal article" date="2018" name="Cell">
        <title>The Chara Genome: Secondary Complexity and Implications for Plant Terrestrialization.</title>
        <authorList>
            <person name="Nishiyama T."/>
            <person name="Sakayama H."/>
            <person name="Vries J.D."/>
            <person name="Buschmann H."/>
            <person name="Saint-Marcoux D."/>
            <person name="Ullrich K.K."/>
            <person name="Haas F.B."/>
            <person name="Vanderstraeten L."/>
            <person name="Becker D."/>
            <person name="Lang D."/>
            <person name="Vosolsobe S."/>
            <person name="Rombauts S."/>
            <person name="Wilhelmsson P.K.I."/>
            <person name="Janitza P."/>
            <person name="Kern R."/>
            <person name="Heyl A."/>
            <person name="Rumpler F."/>
            <person name="Villalobos L.I.A.C."/>
            <person name="Clay J.M."/>
            <person name="Skokan R."/>
            <person name="Toyoda A."/>
            <person name="Suzuki Y."/>
            <person name="Kagoshima H."/>
            <person name="Schijlen E."/>
            <person name="Tajeshwar N."/>
            <person name="Catarino B."/>
            <person name="Hetherington A.J."/>
            <person name="Saltykova A."/>
            <person name="Bonnot C."/>
            <person name="Breuninger H."/>
            <person name="Symeonidi A."/>
            <person name="Radhakrishnan G.V."/>
            <person name="Van Nieuwerburgh F."/>
            <person name="Deforce D."/>
            <person name="Chang C."/>
            <person name="Karol K.G."/>
            <person name="Hedrich R."/>
            <person name="Ulvskov P."/>
            <person name="Glockner G."/>
            <person name="Delwiche C.F."/>
            <person name="Petrasek J."/>
            <person name="Van de Peer Y."/>
            <person name="Friml J."/>
            <person name="Beilby M."/>
            <person name="Dolan L."/>
            <person name="Kohara Y."/>
            <person name="Sugano S."/>
            <person name="Fujiyama A."/>
            <person name="Delaux P.-M."/>
            <person name="Quint M."/>
            <person name="TheiBen G."/>
            <person name="Hagemann M."/>
            <person name="Harholt J."/>
            <person name="Dunand C."/>
            <person name="Zachgo S."/>
            <person name="Langdale J."/>
            <person name="Maumus F."/>
            <person name="Straeten D.V.D."/>
            <person name="Gould S.B."/>
            <person name="Rensing S.A."/>
        </authorList>
    </citation>
    <scope>NUCLEOTIDE SEQUENCE [LARGE SCALE GENOMIC DNA]</scope>
    <source>
        <strain evidence="2 3">S276</strain>
    </source>
</reference>
<sequence length="194" mass="23407">MKHLEVSRGKWEMAVKNSISWRMAQAFHRWKIEAGTEKEEREEAEQALLERVSEIIQTLYKKIAWSAWRQAHVVAAFRRAWQQKTLLSLWKKAVYIMKEDWAWAREVKQQRIVKGAYLAWKCKAQEWRDIRLLKEIHGMKIASLQNDRFLKLRAVSGWKEALQEAHDEKARMKNHEETWNKDAKERQVRTNRLR</sequence>
<comment type="caution">
    <text evidence="2">The sequence shown here is derived from an EMBL/GenBank/DDBJ whole genome shotgun (WGS) entry which is preliminary data.</text>
</comment>
<organism evidence="2 3">
    <name type="scientific">Chara braunii</name>
    <name type="common">Braun's stonewort</name>
    <dbReference type="NCBI Taxonomy" id="69332"/>
    <lineage>
        <taxon>Eukaryota</taxon>
        <taxon>Viridiplantae</taxon>
        <taxon>Streptophyta</taxon>
        <taxon>Charophyceae</taxon>
        <taxon>Charales</taxon>
        <taxon>Characeae</taxon>
        <taxon>Chara</taxon>
    </lineage>
</organism>